<proteinExistence type="predicted"/>
<evidence type="ECO:0000313" key="2">
    <source>
        <dbReference type="Proteomes" id="UP000324222"/>
    </source>
</evidence>
<dbReference type="Proteomes" id="UP000324222">
    <property type="component" value="Unassembled WGS sequence"/>
</dbReference>
<keyword evidence="2" id="KW-1185">Reference proteome</keyword>
<sequence length="100" mass="11691">MKNIHVNITQHQQQRYSNEEEKLKTIYITIPNTLFLPLSKIGTSEHQMYSLEVRKQASNNEDMLLQQGPWSRMEREIRSASQGHFISLLTDPRGHAMIAR</sequence>
<dbReference type="EMBL" id="VSRR010114331">
    <property type="protein sequence ID" value="MPC98499.1"/>
    <property type="molecule type" value="Genomic_DNA"/>
</dbReference>
<protein>
    <submittedName>
        <fullName evidence="1">Uncharacterized protein</fullName>
    </submittedName>
</protein>
<accession>A0A5B7JUN0</accession>
<reference evidence="1 2" key="1">
    <citation type="submission" date="2019-05" db="EMBL/GenBank/DDBJ databases">
        <title>Another draft genome of Portunus trituberculatus and its Hox gene families provides insights of decapod evolution.</title>
        <authorList>
            <person name="Jeong J.-H."/>
            <person name="Song I."/>
            <person name="Kim S."/>
            <person name="Choi T."/>
            <person name="Kim D."/>
            <person name="Ryu S."/>
            <person name="Kim W."/>
        </authorList>
    </citation>
    <scope>NUCLEOTIDE SEQUENCE [LARGE SCALE GENOMIC DNA]</scope>
    <source>
        <tissue evidence="1">Muscle</tissue>
    </source>
</reference>
<gene>
    <name evidence="1" type="ORF">E2C01_093872</name>
</gene>
<comment type="caution">
    <text evidence="1">The sequence shown here is derived from an EMBL/GenBank/DDBJ whole genome shotgun (WGS) entry which is preliminary data.</text>
</comment>
<evidence type="ECO:0000313" key="1">
    <source>
        <dbReference type="EMBL" id="MPC98499.1"/>
    </source>
</evidence>
<dbReference type="AlphaFoldDB" id="A0A5B7JUN0"/>
<name>A0A5B7JUN0_PORTR</name>
<organism evidence="1 2">
    <name type="scientific">Portunus trituberculatus</name>
    <name type="common">Swimming crab</name>
    <name type="synonym">Neptunus trituberculatus</name>
    <dbReference type="NCBI Taxonomy" id="210409"/>
    <lineage>
        <taxon>Eukaryota</taxon>
        <taxon>Metazoa</taxon>
        <taxon>Ecdysozoa</taxon>
        <taxon>Arthropoda</taxon>
        <taxon>Crustacea</taxon>
        <taxon>Multicrustacea</taxon>
        <taxon>Malacostraca</taxon>
        <taxon>Eumalacostraca</taxon>
        <taxon>Eucarida</taxon>
        <taxon>Decapoda</taxon>
        <taxon>Pleocyemata</taxon>
        <taxon>Brachyura</taxon>
        <taxon>Eubrachyura</taxon>
        <taxon>Portunoidea</taxon>
        <taxon>Portunidae</taxon>
        <taxon>Portuninae</taxon>
        <taxon>Portunus</taxon>
    </lineage>
</organism>